<keyword evidence="9" id="KW-1185">Reference proteome</keyword>
<dbReference type="Proteomes" id="UP001597512">
    <property type="component" value="Unassembled WGS sequence"/>
</dbReference>
<dbReference type="RefSeq" id="WP_381497315.1">
    <property type="nucleotide sequence ID" value="NZ_JBHUOM010000001.1"/>
</dbReference>
<dbReference type="NCBIfam" id="TIGR03954">
    <property type="entry name" value="integ_memb_HG"/>
    <property type="match status" value="1"/>
</dbReference>
<evidence type="ECO:0000313" key="8">
    <source>
        <dbReference type="EMBL" id="MFD2933135.1"/>
    </source>
</evidence>
<accession>A0ABW6ACP5</accession>
<dbReference type="Pfam" id="PF12823">
    <property type="entry name" value="DUF3817"/>
    <property type="match status" value="1"/>
</dbReference>
<evidence type="ECO:0000256" key="5">
    <source>
        <dbReference type="ARBA" id="ARBA00023136"/>
    </source>
</evidence>
<evidence type="ECO:0000256" key="4">
    <source>
        <dbReference type="ARBA" id="ARBA00022989"/>
    </source>
</evidence>
<feature type="transmembrane region" description="Helical" evidence="6">
    <location>
        <begin position="44"/>
        <end position="61"/>
    </location>
</feature>
<evidence type="ECO:0000313" key="9">
    <source>
        <dbReference type="Proteomes" id="UP001597512"/>
    </source>
</evidence>
<protein>
    <submittedName>
        <fullName evidence="8">DUF3817 domain-containing protein</fullName>
    </submittedName>
</protein>
<evidence type="ECO:0000256" key="3">
    <source>
        <dbReference type="ARBA" id="ARBA00022692"/>
    </source>
</evidence>
<keyword evidence="4 6" id="KW-1133">Transmembrane helix</keyword>
<keyword evidence="3 6" id="KW-0812">Transmembrane</keyword>
<dbReference type="EMBL" id="JBHUOM010000001">
    <property type="protein sequence ID" value="MFD2933135.1"/>
    <property type="molecule type" value="Genomic_DNA"/>
</dbReference>
<evidence type="ECO:0000256" key="1">
    <source>
        <dbReference type="ARBA" id="ARBA00004651"/>
    </source>
</evidence>
<organism evidence="8 9">
    <name type="scientific">Spirosoma flavum</name>
    <dbReference type="NCBI Taxonomy" id="2048557"/>
    <lineage>
        <taxon>Bacteria</taxon>
        <taxon>Pseudomonadati</taxon>
        <taxon>Bacteroidota</taxon>
        <taxon>Cytophagia</taxon>
        <taxon>Cytophagales</taxon>
        <taxon>Cytophagaceae</taxon>
        <taxon>Spirosoma</taxon>
    </lineage>
</organism>
<evidence type="ECO:0000256" key="2">
    <source>
        <dbReference type="ARBA" id="ARBA00022475"/>
    </source>
</evidence>
<feature type="transmembrane region" description="Helical" evidence="6">
    <location>
        <begin position="12"/>
        <end position="32"/>
    </location>
</feature>
<feature type="domain" description="DUF3817" evidence="7">
    <location>
        <begin position="10"/>
        <end position="94"/>
    </location>
</feature>
<dbReference type="PANTHER" id="PTHR40077:SF1">
    <property type="entry name" value="MEMBRANE PROTEIN"/>
    <property type="match status" value="1"/>
</dbReference>
<gene>
    <name evidence="8" type="ORF">ACFS25_05035</name>
</gene>
<evidence type="ECO:0000259" key="7">
    <source>
        <dbReference type="Pfam" id="PF12823"/>
    </source>
</evidence>
<dbReference type="PANTHER" id="PTHR40077">
    <property type="entry name" value="MEMBRANE PROTEIN-RELATED"/>
    <property type="match status" value="1"/>
</dbReference>
<comment type="subcellular location">
    <subcellularLocation>
        <location evidence="1">Cell membrane</location>
        <topology evidence="1">Multi-pass membrane protein</topology>
    </subcellularLocation>
</comment>
<sequence length="105" mass="11571">MNFFNSPKIRLRVIGFAEGVSYLALLFIAVPLKRLGGHPEAVQIIGPIHGLLFILYVLTVIQGKTEYGWPLGKTALALLASIVPGGTFYADHKFFRHLPANPEQI</sequence>
<reference evidence="9" key="1">
    <citation type="journal article" date="2019" name="Int. J. Syst. Evol. Microbiol.">
        <title>The Global Catalogue of Microorganisms (GCM) 10K type strain sequencing project: providing services to taxonomists for standard genome sequencing and annotation.</title>
        <authorList>
            <consortium name="The Broad Institute Genomics Platform"/>
            <consortium name="The Broad Institute Genome Sequencing Center for Infectious Disease"/>
            <person name="Wu L."/>
            <person name="Ma J."/>
        </authorList>
    </citation>
    <scope>NUCLEOTIDE SEQUENCE [LARGE SCALE GENOMIC DNA]</scope>
    <source>
        <strain evidence="9">KCTC 52490</strain>
    </source>
</reference>
<evidence type="ECO:0000256" key="6">
    <source>
        <dbReference type="SAM" id="Phobius"/>
    </source>
</evidence>
<name>A0ABW6ACP5_9BACT</name>
<dbReference type="InterPro" id="IPR023845">
    <property type="entry name" value="DUF3817_TM"/>
</dbReference>
<comment type="caution">
    <text evidence="8">The sequence shown here is derived from an EMBL/GenBank/DDBJ whole genome shotgun (WGS) entry which is preliminary data.</text>
</comment>
<keyword evidence="2" id="KW-1003">Cell membrane</keyword>
<keyword evidence="5 6" id="KW-0472">Membrane</keyword>
<proteinExistence type="predicted"/>
<feature type="transmembrane region" description="Helical" evidence="6">
    <location>
        <begin position="67"/>
        <end position="90"/>
    </location>
</feature>